<gene>
    <name evidence="1" type="ORF">LOK49_LG01G00400</name>
</gene>
<evidence type="ECO:0000313" key="2">
    <source>
        <dbReference type="Proteomes" id="UP001060215"/>
    </source>
</evidence>
<protein>
    <submittedName>
        <fullName evidence="1">Beta-D-glucosyl crocetin beta-1,6-glucosyltransferase</fullName>
    </submittedName>
</protein>
<accession>A0ACC0IZU1</accession>
<comment type="caution">
    <text evidence="1">The sequence shown here is derived from an EMBL/GenBank/DDBJ whole genome shotgun (WGS) entry which is preliminary data.</text>
</comment>
<organism evidence="1 2">
    <name type="scientific">Camellia lanceoleosa</name>
    <dbReference type="NCBI Taxonomy" id="1840588"/>
    <lineage>
        <taxon>Eukaryota</taxon>
        <taxon>Viridiplantae</taxon>
        <taxon>Streptophyta</taxon>
        <taxon>Embryophyta</taxon>
        <taxon>Tracheophyta</taxon>
        <taxon>Spermatophyta</taxon>
        <taxon>Magnoliopsida</taxon>
        <taxon>eudicotyledons</taxon>
        <taxon>Gunneridae</taxon>
        <taxon>Pentapetalae</taxon>
        <taxon>asterids</taxon>
        <taxon>Ericales</taxon>
        <taxon>Theaceae</taxon>
        <taxon>Camellia</taxon>
    </lineage>
</organism>
<proteinExistence type="predicted"/>
<evidence type="ECO:0000313" key="1">
    <source>
        <dbReference type="EMBL" id="KAI8030507.1"/>
    </source>
</evidence>
<dbReference type="Proteomes" id="UP001060215">
    <property type="component" value="Chromosome 1"/>
</dbReference>
<dbReference type="EMBL" id="CM045758">
    <property type="protein sequence ID" value="KAI8030507.1"/>
    <property type="molecule type" value="Genomic_DNA"/>
</dbReference>
<keyword evidence="2" id="KW-1185">Reference proteome</keyword>
<reference evidence="1 2" key="1">
    <citation type="journal article" date="2022" name="Plant J.">
        <title>Chromosome-level genome of Camellia lanceoleosa provides a valuable resource for understanding genome evolution and self-incompatibility.</title>
        <authorList>
            <person name="Gong W."/>
            <person name="Xiao S."/>
            <person name="Wang L."/>
            <person name="Liao Z."/>
            <person name="Chang Y."/>
            <person name="Mo W."/>
            <person name="Hu G."/>
            <person name="Li W."/>
            <person name="Zhao G."/>
            <person name="Zhu H."/>
            <person name="Hu X."/>
            <person name="Ji K."/>
            <person name="Xiang X."/>
            <person name="Song Q."/>
            <person name="Yuan D."/>
            <person name="Jin S."/>
            <person name="Zhang L."/>
        </authorList>
    </citation>
    <scope>NUCLEOTIDE SEQUENCE [LARGE SCALE GENOMIC DNA]</scope>
    <source>
        <strain evidence="1">SQ_2022a</strain>
    </source>
</reference>
<name>A0ACC0IZU1_9ERIC</name>
<sequence>MDTKQSIASVLMLPWLAHGHISPFLELAKKLSHRNLYIYLCSTPINLNSIKKRITEKYSHSIELVEIHLPSLPELPPHNHTTNGLPNHLIPTLKTAFEMAIPSFTNILKTLSPDLLIYDFNQPWAPTIASSYNIPAVDFIPTGAAMPSFTVHLRMKGGVEFPFPAIQIQGFHKMQFGKMIKTAANRAKNKEGPLDAMKRSFNIILFHTFRELEGQYVDYLAALVEKKIVPVGSLVREIDDEDNHAEIIEWLDNKDESSTVFVSFGNSYFFLKELKNSGERNRIMKFNQGRIFIHVDIPALKDSNSIKKRITENYSHSIELVEIHLPSSLDLPPHYHTTNGLPTHLIPTLKTAFDMAIPSFSNILNTLTPNLVIYDFNLPWAPTIACSYGIPAVDFIPTGAAMTSSTLHMFTKRGGAEFPFPEIQLRGFHETRFRNLIKKASANKDKNKEEGVVDAMKRSHKIILFHTFRELEGKYIDYLSVLIEKKIVPVGSLVREIDDEGEHSEIIQWLDNKGGSSTVFVSFGSGSDPELN</sequence>